<protein>
    <submittedName>
        <fullName evidence="4">Putative dienelactone hydrolase</fullName>
    </submittedName>
</protein>
<gene>
    <name evidence="4" type="ORF">ATF69_1141</name>
</gene>
<evidence type="ECO:0000256" key="2">
    <source>
        <dbReference type="ARBA" id="ARBA00038115"/>
    </source>
</evidence>
<comment type="similarity">
    <text evidence="2">Belongs to the AB hydrolase superfamily. FUS2 hydrolase family.</text>
</comment>
<keyword evidence="1 4" id="KW-0378">Hydrolase</keyword>
<comment type="caution">
    <text evidence="4">The sequence shown here is derived from an EMBL/GenBank/DDBJ whole genome shotgun (WGS) entry which is preliminary data.</text>
</comment>
<name>A0A561XT35_ACIDE</name>
<dbReference type="PANTHER" id="PTHR22946:SF9">
    <property type="entry name" value="POLYKETIDE TRANSFERASE AF380"/>
    <property type="match status" value="1"/>
</dbReference>
<dbReference type="EMBL" id="VJWE01000011">
    <property type="protein sequence ID" value="TWG39273.1"/>
    <property type="molecule type" value="Genomic_DNA"/>
</dbReference>
<organism evidence="4 5">
    <name type="scientific">Acidovorax delafieldii</name>
    <name type="common">Pseudomonas delafieldii</name>
    <dbReference type="NCBI Taxonomy" id="47920"/>
    <lineage>
        <taxon>Bacteria</taxon>
        <taxon>Pseudomonadati</taxon>
        <taxon>Pseudomonadota</taxon>
        <taxon>Betaproteobacteria</taxon>
        <taxon>Burkholderiales</taxon>
        <taxon>Comamonadaceae</taxon>
        <taxon>Acidovorax</taxon>
    </lineage>
</organism>
<dbReference type="Gene3D" id="3.40.50.1820">
    <property type="entry name" value="alpha/beta hydrolase"/>
    <property type="match status" value="1"/>
</dbReference>
<dbReference type="InterPro" id="IPR029058">
    <property type="entry name" value="AB_hydrolase_fold"/>
</dbReference>
<dbReference type="AlphaFoldDB" id="A0A561XT35"/>
<dbReference type="Proteomes" id="UP000321485">
    <property type="component" value="Unassembled WGS sequence"/>
</dbReference>
<evidence type="ECO:0000313" key="4">
    <source>
        <dbReference type="EMBL" id="TWG39273.1"/>
    </source>
</evidence>
<proteinExistence type="inferred from homology"/>
<dbReference type="InterPro" id="IPR000073">
    <property type="entry name" value="AB_hydrolase_1"/>
</dbReference>
<dbReference type="PANTHER" id="PTHR22946">
    <property type="entry name" value="DIENELACTONE HYDROLASE DOMAIN-CONTAINING PROTEIN-RELATED"/>
    <property type="match status" value="1"/>
</dbReference>
<dbReference type="InterPro" id="IPR050261">
    <property type="entry name" value="FrsA_esterase"/>
</dbReference>
<accession>A0A561XT35</accession>
<reference evidence="4 5" key="1">
    <citation type="journal article" date="2015" name="Stand. Genomic Sci.">
        <title>Genomic Encyclopedia of Bacterial and Archaeal Type Strains, Phase III: the genomes of soil and plant-associated and newly described type strains.</title>
        <authorList>
            <person name="Whitman W.B."/>
            <person name="Woyke T."/>
            <person name="Klenk H.P."/>
            <person name="Zhou Y."/>
            <person name="Lilburn T.G."/>
            <person name="Beck B.J."/>
            <person name="De Vos P."/>
            <person name="Vandamme P."/>
            <person name="Eisen J.A."/>
            <person name="Garrity G."/>
            <person name="Hugenholtz P."/>
            <person name="Kyrpides N.C."/>
        </authorList>
    </citation>
    <scope>NUCLEOTIDE SEQUENCE [LARGE SCALE GENOMIC DNA]</scope>
    <source>
        <strain evidence="4 5">DSM 64</strain>
    </source>
</reference>
<dbReference type="GO" id="GO:0052689">
    <property type="term" value="F:carboxylic ester hydrolase activity"/>
    <property type="evidence" value="ECO:0007669"/>
    <property type="project" value="UniProtKB-ARBA"/>
</dbReference>
<dbReference type="SUPFAM" id="SSF53474">
    <property type="entry name" value="alpha/beta-Hydrolases"/>
    <property type="match status" value="1"/>
</dbReference>
<sequence length="421" mass="44040">MEVDGEGGVPGPLSCLPRLRCISRRAAAFRRRALEPAPCAAYSAVKPPPWVAFDERRTVTLILILALRSAWRNARAPLLAAFVAMLAWAAPASAQHAGLRTLVVPGAEPVTVALFYPTPVVARTQPMGPWRPVVTPGAPVATAPLKGLILISHGTGGHELGHHNLATRLAADGYLVAALRHPGDNWEDRSMITSGRYFRERPRQVSRVLDALLASPEWGPRIPAGRIGAVGHSAGGYTVLALAGAQAEPARAAQHCRSVSDDPGFCSLGKLPARGQAAQTSKEAPAAATAAPTQAGAPVLDGPLVSVADPRIRAVVAMAPMAVVFTPDSLKAISVPVRLMVAERDAVLVGPYHGGYVAANLPSAQASTVPGAGHFAFMAQSVWPLASEAGDAAANPEGFDRVAYHATLENEVAEFLARQLR</sequence>
<evidence type="ECO:0000259" key="3">
    <source>
        <dbReference type="Pfam" id="PF12697"/>
    </source>
</evidence>
<feature type="domain" description="AB hydrolase-1" evidence="3">
    <location>
        <begin position="149"/>
        <end position="378"/>
    </location>
</feature>
<evidence type="ECO:0000256" key="1">
    <source>
        <dbReference type="ARBA" id="ARBA00022801"/>
    </source>
</evidence>
<dbReference type="Pfam" id="PF12697">
    <property type="entry name" value="Abhydrolase_6"/>
    <property type="match status" value="1"/>
</dbReference>
<evidence type="ECO:0000313" key="5">
    <source>
        <dbReference type="Proteomes" id="UP000321485"/>
    </source>
</evidence>